<proteinExistence type="predicted"/>
<keyword evidence="3" id="KW-1185">Reference proteome</keyword>
<protein>
    <submittedName>
        <fullName evidence="2">Cytochrome c oxidase VIII, putative</fullName>
    </submittedName>
</protein>
<comment type="caution">
    <text evidence="2">The sequence shown here is derived from an EMBL/GenBank/DDBJ whole genome shotgun (WGS) entry which is preliminary data.</text>
</comment>
<dbReference type="AlphaFoldDB" id="A0A640KN71"/>
<gene>
    <name evidence="2" type="ORF">LtaPh_3120400</name>
</gene>
<dbReference type="OrthoDB" id="268443at2759"/>
<reference evidence="2" key="1">
    <citation type="submission" date="2019-11" db="EMBL/GenBank/DDBJ databases">
        <title>Leishmania tarentolae CDS.</title>
        <authorList>
            <person name="Goto Y."/>
            <person name="Yamagishi J."/>
        </authorList>
    </citation>
    <scope>NUCLEOTIDE SEQUENCE [LARGE SCALE GENOMIC DNA]</scope>
    <source>
        <strain evidence="2">Parrot Tar II</strain>
    </source>
</reference>
<evidence type="ECO:0000313" key="2">
    <source>
        <dbReference type="EMBL" id="GET91156.1"/>
    </source>
</evidence>
<name>A0A640KN71_LEITA</name>
<sequence>MVMRTASQARLQQHVYSLGSLFSHLWGSPCTPQAEHLFSYDRNSEHKWRWSDASVMLNSLPLVHPPPTLSSPLPVRICPFSTTPLARTEITHACDLLPPLEKIPALLLFFFFLYKSSLYVNVMLRRTIPAVSFTVSHRALMMRPSRPLLGGDMHSSDRFKAAWDEIPLHMLGASHKQMFEWYWRAMYQLGLRDPYRLTKLRSMLNWAALFSFMYLTYISIFYSSFYHVYMMDWPEHFKRENAREYALSHGHDVWAGDGKFIRPYFHINPPMLTMTSEDI</sequence>
<organism evidence="2 3">
    <name type="scientific">Leishmania tarentolae</name>
    <name type="common">Sauroleishmania tarentolae</name>
    <dbReference type="NCBI Taxonomy" id="5689"/>
    <lineage>
        <taxon>Eukaryota</taxon>
        <taxon>Discoba</taxon>
        <taxon>Euglenozoa</taxon>
        <taxon>Kinetoplastea</taxon>
        <taxon>Metakinetoplastina</taxon>
        <taxon>Trypanosomatida</taxon>
        <taxon>Trypanosomatidae</taxon>
        <taxon>Leishmaniinae</taxon>
        <taxon>Leishmania</taxon>
        <taxon>lizard Leishmania</taxon>
    </lineage>
</organism>
<keyword evidence="1" id="KW-1133">Transmembrane helix</keyword>
<feature type="transmembrane region" description="Helical" evidence="1">
    <location>
        <begin position="206"/>
        <end position="229"/>
    </location>
</feature>
<dbReference type="EMBL" id="BLBS01000047">
    <property type="protein sequence ID" value="GET91156.1"/>
    <property type="molecule type" value="Genomic_DNA"/>
</dbReference>
<evidence type="ECO:0000256" key="1">
    <source>
        <dbReference type="SAM" id="Phobius"/>
    </source>
</evidence>
<dbReference type="VEuPathDB" id="TriTrypDB:LtaPh_3120400"/>
<evidence type="ECO:0000313" key="3">
    <source>
        <dbReference type="Proteomes" id="UP000419144"/>
    </source>
</evidence>
<dbReference type="Proteomes" id="UP000419144">
    <property type="component" value="Unassembled WGS sequence"/>
</dbReference>
<keyword evidence="1" id="KW-0472">Membrane</keyword>
<accession>A0A640KN71</accession>
<keyword evidence="1" id="KW-0812">Transmembrane</keyword>